<sequence length="386" mass="40452">MDTMDTGGSTGSGLTGATGLRHSIDVAVIGAGVLGLAATDALLRQGVDVVCFEGREPGQGQSGGLTRTFRHRHDNEAVVRLAAEALTGWREWEKRCGRTLIGPEGAVYAGMEEVDAEGMRRHSVAHHWVDGSEAGTVFGSLSPTSGPLLVDPDAGAIRARRTIEMLTNWAGEHIVQAHVHGVSVPDDGEGVELQTADAIYRARHVLICAGTATPHLAAGAGIDIPLDCALHVRPHFPVREEFKDAPLPCWVDRSGEFGETVYGSVIGSSGTYVVGLIGASVDVPMNAGLPSGTEMESHARRLSNYVRKALPGLVPEPVGVRVCVMSKLPGGSDAFGVWHTPGVTAVTGHNLFKLAPVLGEALADCAHHDRLPAVLAEATEHALVEA</sequence>
<comment type="caution">
    <text evidence="6">The sequence shown here is derived from an EMBL/GenBank/DDBJ whole genome shotgun (WGS) entry which is preliminary data.</text>
</comment>
<dbReference type="InterPro" id="IPR045170">
    <property type="entry name" value="MTOX"/>
</dbReference>
<dbReference type="Pfam" id="PF01266">
    <property type="entry name" value="DAO"/>
    <property type="match status" value="1"/>
</dbReference>
<evidence type="ECO:0000256" key="3">
    <source>
        <dbReference type="ARBA" id="ARBA00022827"/>
    </source>
</evidence>
<dbReference type="SUPFAM" id="SSF51905">
    <property type="entry name" value="FAD/NAD(P)-binding domain"/>
    <property type="match status" value="1"/>
</dbReference>
<keyword evidence="7" id="KW-1185">Reference proteome</keyword>
<dbReference type="Gene3D" id="3.30.9.10">
    <property type="entry name" value="D-Amino Acid Oxidase, subunit A, domain 2"/>
    <property type="match status" value="1"/>
</dbReference>
<proteinExistence type="predicted"/>
<protein>
    <recommendedName>
        <fullName evidence="5">FAD dependent oxidoreductase domain-containing protein</fullName>
    </recommendedName>
</protein>
<keyword evidence="3" id="KW-0274">FAD</keyword>
<keyword evidence="4" id="KW-0560">Oxidoreductase</keyword>
<gene>
    <name evidence="6" type="ORF">GCM10022402_47970</name>
</gene>
<keyword evidence="2" id="KW-0285">Flavoprotein</keyword>
<dbReference type="EMBL" id="BAABDD010000045">
    <property type="protein sequence ID" value="GAA3765051.1"/>
    <property type="molecule type" value="Genomic_DNA"/>
</dbReference>
<evidence type="ECO:0000256" key="1">
    <source>
        <dbReference type="ARBA" id="ARBA00001974"/>
    </source>
</evidence>
<reference evidence="7" key="1">
    <citation type="journal article" date="2019" name="Int. J. Syst. Evol. Microbiol.">
        <title>The Global Catalogue of Microorganisms (GCM) 10K type strain sequencing project: providing services to taxonomists for standard genome sequencing and annotation.</title>
        <authorList>
            <consortium name="The Broad Institute Genomics Platform"/>
            <consortium name="The Broad Institute Genome Sequencing Center for Infectious Disease"/>
            <person name="Wu L."/>
            <person name="Ma J."/>
        </authorList>
    </citation>
    <scope>NUCLEOTIDE SEQUENCE [LARGE SCALE GENOMIC DNA]</scope>
    <source>
        <strain evidence="7">JCM 17137</strain>
    </source>
</reference>
<dbReference type="RefSeq" id="WP_344976959.1">
    <property type="nucleotide sequence ID" value="NZ_BAABDD010000045.1"/>
</dbReference>
<evidence type="ECO:0000259" key="5">
    <source>
        <dbReference type="Pfam" id="PF01266"/>
    </source>
</evidence>
<organism evidence="6 7">
    <name type="scientific">Salinactinospora qingdaonensis</name>
    <dbReference type="NCBI Taxonomy" id="702744"/>
    <lineage>
        <taxon>Bacteria</taxon>
        <taxon>Bacillati</taxon>
        <taxon>Actinomycetota</taxon>
        <taxon>Actinomycetes</taxon>
        <taxon>Streptosporangiales</taxon>
        <taxon>Nocardiopsidaceae</taxon>
        <taxon>Salinactinospora</taxon>
    </lineage>
</organism>
<evidence type="ECO:0000256" key="2">
    <source>
        <dbReference type="ARBA" id="ARBA00022630"/>
    </source>
</evidence>
<dbReference type="InterPro" id="IPR006076">
    <property type="entry name" value="FAD-dep_OxRdtase"/>
</dbReference>
<name>A0ABP7GI95_9ACTN</name>
<dbReference type="Proteomes" id="UP001500908">
    <property type="component" value="Unassembled WGS sequence"/>
</dbReference>
<dbReference type="InterPro" id="IPR036188">
    <property type="entry name" value="FAD/NAD-bd_sf"/>
</dbReference>
<evidence type="ECO:0000256" key="4">
    <source>
        <dbReference type="ARBA" id="ARBA00023002"/>
    </source>
</evidence>
<dbReference type="PANTHER" id="PTHR10961:SF7">
    <property type="entry name" value="FAD DEPENDENT OXIDOREDUCTASE DOMAIN-CONTAINING PROTEIN"/>
    <property type="match status" value="1"/>
</dbReference>
<evidence type="ECO:0000313" key="6">
    <source>
        <dbReference type="EMBL" id="GAA3765051.1"/>
    </source>
</evidence>
<dbReference type="Gene3D" id="3.50.50.60">
    <property type="entry name" value="FAD/NAD(P)-binding domain"/>
    <property type="match status" value="1"/>
</dbReference>
<dbReference type="PANTHER" id="PTHR10961">
    <property type="entry name" value="PEROXISOMAL SARCOSINE OXIDASE"/>
    <property type="match status" value="1"/>
</dbReference>
<evidence type="ECO:0000313" key="7">
    <source>
        <dbReference type="Proteomes" id="UP001500908"/>
    </source>
</evidence>
<comment type="cofactor">
    <cofactor evidence="1">
        <name>FAD</name>
        <dbReference type="ChEBI" id="CHEBI:57692"/>
    </cofactor>
</comment>
<accession>A0ABP7GI95</accession>
<feature type="domain" description="FAD dependent oxidoreductase" evidence="5">
    <location>
        <begin position="25"/>
        <end position="364"/>
    </location>
</feature>